<gene>
    <name evidence="3" type="ORF">ACFFJH_09225</name>
</gene>
<feature type="signal peptide" evidence="2">
    <location>
        <begin position="1"/>
        <end position="40"/>
    </location>
</feature>
<evidence type="ECO:0000313" key="4">
    <source>
        <dbReference type="Proteomes" id="UP001589844"/>
    </source>
</evidence>
<comment type="caution">
    <text evidence="3">The sequence shown here is derived from an EMBL/GenBank/DDBJ whole genome shotgun (WGS) entry which is preliminary data.</text>
</comment>
<evidence type="ECO:0000256" key="1">
    <source>
        <dbReference type="SAM" id="MobiDB-lite"/>
    </source>
</evidence>
<dbReference type="PANTHER" id="PTHR33361">
    <property type="entry name" value="GLR0591 PROTEIN"/>
    <property type="match status" value="1"/>
</dbReference>
<evidence type="ECO:0000313" key="3">
    <source>
        <dbReference type="EMBL" id="MFC0349988.1"/>
    </source>
</evidence>
<proteinExistence type="predicted"/>
<dbReference type="InterPro" id="IPR010281">
    <property type="entry name" value="DUF885"/>
</dbReference>
<dbReference type="Pfam" id="PF05960">
    <property type="entry name" value="DUF885"/>
    <property type="match status" value="1"/>
</dbReference>
<evidence type="ECO:0000256" key="2">
    <source>
        <dbReference type="SAM" id="SignalP"/>
    </source>
</evidence>
<dbReference type="RefSeq" id="WP_390211840.1">
    <property type="nucleotide sequence ID" value="NZ_JBHLXJ010000009.1"/>
</dbReference>
<organism evidence="3 4">
    <name type="scientific">Undibacterium danionis</name>
    <dbReference type="NCBI Taxonomy" id="1812100"/>
    <lineage>
        <taxon>Bacteria</taxon>
        <taxon>Pseudomonadati</taxon>
        <taxon>Pseudomonadota</taxon>
        <taxon>Betaproteobacteria</taxon>
        <taxon>Burkholderiales</taxon>
        <taxon>Oxalobacteraceae</taxon>
        <taxon>Undibacterium</taxon>
    </lineage>
</organism>
<keyword evidence="4" id="KW-1185">Reference proteome</keyword>
<keyword evidence="2" id="KW-0732">Signal</keyword>
<feature type="region of interest" description="Disordered" evidence="1">
    <location>
        <begin position="46"/>
        <end position="73"/>
    </location>
</feature>
<reference evidence="3 4" key="1">
    <citation type="submission" date="2024-09" db="EMBL/GenBank/DDBJ databases">
        <authorList>
            <person name="Sun Q."/>
            <person name="Mori K."/>
        </authorList>
    </citation>
    <scope>NUCLEOTIDE SEQUENCE [LARGE SCALE GENOMIC DNA]</scope>
    <source>
        <strain evidence="3 4">CCM 8677</strain>
    </source>
</reference>
<sequence>MHYTNKKSFLARHQQAPSLRPLTLALITAISSFAITTAHATNKINESNGQQAQLSKDKGQSTSTTTADKSNAKQLKAEQAFKLLYQKEAAYRNKEFPGRRPVDDEDEITIADYSDAAEQRRLKVWRELAEAARHIEASALSNESKINLKIFSDQLTNRINAISLNAHLLTFNSDSQFWAGTAGAAESTRCANLKACEQYLKQLASIPRNFNQKIALMKLGIERGMTMPQVVLTDRDASIQRHVVSNVEQSVFYKAFTQLPANITPTQQQELQKRAKKLITEKVIPAYQDLLSFIRNEYMPKARKTIAAYELPNGKAFYQAQIFEYTTLNNSPEEIHAIGLSEVARIRSEMGNIIHDLKFNGDFKAFLHFLRTDPQFYAKTGHELLAEASYWAKKSDGLLIRYFGQLPRKPYGIQAVPEDIAPTYTAGRYAGSGDPKRPSNYWVNTSLLDQRPMWALPALTLHEAVPGHHLQIALAGEQAEQPEFRRNAYISAFGEGWALYAEHLGVEMGFYETPYHHFGRLVYEMWRASRLVVDTGMHAKAWTRDQALAFMRDNTALSEHEITTEIDRYISWPGQALAYKLGELKIREVRQKTTEILGEQFDLKAFHDKLLSLGSVPLSIMESEMLDWAKQVPKTKK</sequence>
<dbReference type="PANTHER" id="PTHR33361:SF2">
    <property type="entry name" value="DUF885 DOMAIN-CONTAINING PROTEIN"/>
    <property type="match status" value="1"/>
</dbReference>
<feature type="chain" id="PRO_5047223869" evidence="2">
    <location>
        <begin position="41"/>
        <end position="637"/>
    </location>
</feature>
<dbReference type="EMBL" id="JBHLXJ010000009">
    <property type="protein sequence ID" value="MFC0349988.1"/>
    <property type="molecule type" value="Genomic_DNA"/>
</dbReference>
<name>A0ABV6IEF1_9BURK</name>
<dbReference type="Proteomes" id="UP001589844">
    <property type="component" value="Unassembled WGS sequence"/>
</dbReference>
<protein>
    <submittedName>
        <fullName evidence="3">DUF885 family protein</fullName>
    </submittedName>
</protein>
<accession>A0ABV6IEF1</accession>